<gene>
    <name evidence="1" type="ORF">PIB30_083694</name>
</gene>
<proteinExistence type="predicted"/>
<accession>A0ABU6VRI0</accession>
<sequence length="188" mass="20803">MIPAKLERRLIATVNIQSLLRQACNRLDMPDPIYRMVKNTVLGGRWAYHHLVSLVPPDSDTAVVVASRVTFDQTMSKTTRHVLDCAVCADFSEATSTIIASTSSTSGESASMTWVEILWPWRPGWKSFDSKTSSYDAKTGGSSDESRGIVRWCDGRILECGEGAKKRGVGMCSMWRLTLDGKIVEIQV</sequence>
<evidence type="ECO:0000313" key="1">
    <source>
        <dbReference type="EMBL" id="MED6175997.1"/>
    </source>
</evidence>
<evidence type="ECO:0000313" key="2">
    <source>
        <dbReference type="Proteomes" id="UP001341840"/>
    </source>
</evidence>
<protein>
    <submittedName>
        <fullName evidence="1">Uncharacterized protein</fullName>
    </submittedName>
</protein>
<dbReference type="Proteomes" id="UP001341840">
    <property type="component" value="Unassembled WGS sequence"/>
</dbReference>
<organism evidence="1 2">
    <name type="scientific">Stylosanthes scabra</name>
    <dbReference type="NCBI Taxonomy" id="79078"/>
    <lineage>
        <taxon>Eukaryota</taxon>
        <taxon>Viridiplantae</taxon>
        <taxon>Streptophyta</taxon>
        <taxon>Embryophyta</taxon>
        <taxon>Tracheophyta</taxon>
        <taxon>Spermatophyta</taxon>
        <taxon>Magnoliopsida</taxon>
        <taxon>eudicotyledons</taxon>
        <taxon>Gunneridae</taxon>
        <taxon>Pentapetalae</taxon>
        <taxon>rosids</taxon>
        <taxon>fabids</taxon>
        <taxon>Fabales</taxon>
        <taxon>Fabaceae</taxon>
        <taxon>Papilionoideae</taxon>
        <taxon>50 kb inversion clade</taxon>
        <taxon>dalbergioids sensu lato</taxon>
        <taxon>Dalbergieae</taxon>
        <taxon>Pterocarpus clade</taxon>
        <taxon>Stylosanthes</taxon>
    </lineage>
</organism>
<reference evidence="1 2" key="1">
    <citation type="journal article" date="2023" name="Plants (Basel)">
        <title>Bridging the Gap: Combining Genomics and Transcriptomics Approaches to Understand Stylosanthes scabra, an Orphan Legume from the Brazilian Caatinga.</title>
        <authorList>
            <person name="Ferreira-Neto J.R.C."/>
            <person name="da Silva M.D."/>
            <person name="Binneck E."/>
            <person name="de Melo N.F."/>
            <person name="da Silva R.H."/>
            <person name="de Melo A.L.T.M."/>
            <person name="Pandolfi V."/>
            <person name="Bustamante F.O."/>
            <person name="Brasileiro-Vidal A.C."/>
            <person name="Benko-Iseppon A.M."/>
        </authorList>
    </citation>
    <scope>NUCLEOTIDE SEQUENCE [LARGE SCALE GENOMIC DNA]</scope>
    <source>
        <tissue evidence="1">Leaves</tissue>
    </source>
</reference>
<dbReference type="EMBL" id="JASCZI010152367">
    <property type="protein sequence ID" value="MED6175997.1"/>
    <property type="molecule type" value="Genomic_DNA"/>
</dbReference>
<comment type="caution">
    <text evidence="1">The sequence shown here is derived from an EMBL/GenBank/DDBJ whole genome shotgun (WGS) entry which is preliminary data.</text>
</comment>
<keyword evidence="2" id="KW-1185">Reference proteome</keyword>
<name>A0ABU6VRI0_9FABA</name>